<evidence type="ECO:0000256" key="5">
    <source>
        <dbReference type="ARBA" id="ARBA00022553"/>
    </source>
</evidence>
<dbReference type="RefSeq" id="WP_072931744.1">
    <property type="nucleotide sequence ID" value="NZ_BMFL01000005.1"/>
</dbReference>
<evidence type="ECO:0000256" key="10">
    <source>
        <dbReference type="ARBA" id="ARBA00023012"/>
    </source>
</evidence>
<dbReference type="CDD" id="cd00130">
    <property type="entry name" value="PAS"/>
    <property type="match status" value="1"/>
</dbReference>
<evidence type="ECO:0000256" key="1">
    <source>
        <dbReference type="ARBA" id="ARBA00000085"/>
    </source>
</evidence>
<dbReference type="Gene3D" id="1.10.287.130">
    <property type="match status" value="1"/>
</dbReference>
<dbReference type="InterPro" id="IPR000014">
    <property type="entry name" value="PAS"/>
</dbReference>
<dbReference type="CDD" id="cd00082">
    <property type="entry name" value="HisKA"/>
    <property type="match status" value="1"/>
</dbReference>
<keyword evidence="12" id="KW-1133">Transmembrane helix</keyword>
<dbReference type="EMBL" id="FRBH01000006">
    <property type="protein sequence ID" value="SHL14644.1"/>
    <property type="molecule type" value="Genomic_DNA"/>
</dbReference>
<evidence type="ECO:0000256" key="2">
    <source>
        <dbReference type="ARBA" id="ARBA00004236"/>
    </source>
</evidence>
<dbReference type="CDD" id="cd00075">
    <property type="entry name" value="HATPase"/>
    <property type="match status" value="1"/>
</dbReference>
<dbReference type="InterPro" id="IPR036097">
    <property type="entry name" value="HisK_dim/P_sf"/>
</dbReference>
<gene>
    <name evidence="16" type="ORF">GCM10010984_08430</name>
    <name evidence="17" type="ORF">SAMN05443634_106141</name>
</gene>
<dbReference type="EC" id="2.7.13.3" evidence="3"/>
<dbReference type="InterPro" id="IPR005467">
    <property type="entry name" value="His_kinase_dom"/>
</dbReference>
<dbReference type="InterPro" id="IPR050351">
    <property type="entry name" value="BphY/WalK/GraS-like"/>
</dbReference>
<reference evidence="19" key="4">
    <citation type="journal article" date="2019" name="Int. J. Syst. Evol. Microbiol.">
        <title>The Global Catalogue of Microorganisms (GCM) 10K type strain sequencing project: providing services to taxonomists for standard genome sequencing and annotation.</title>
        <authorList>
            <consortium name="The Broad Institute Genomics Platform"/>
            <consortium name="The Broad Institute Genome Sequencing Center for Infectious Disease"/>
            <person name="Wu L."/>
            <person name="Ma J."/>
        </authorList>
    </citation>
    <scope>NUCLEOTIDE SEQUENCE [LARGE SCALE GENOMIC DNA]</scope>
    <source>
        <strain evidence="19">CGMCC 1.12707</strain>
    </source>
</reference>
<dbReference type="GO" id="GO:0005524">
    <property type="term" value="F:ATP binding"/>
    <property type="evidence" value="ECO:0007669"/>
    <property type="project" value="UniProtKB-KW"/>
</dbReference>
<dbReference type="SMART" id="SM00388">
    <property type="entry name" value="HisKA"/>
    <property type="match status" value="1"/>
</dbReference>
<keyword evidence="11 12" id="KW-0472">Membrane</keyword>
<dbReference type="Pfam" id="PF00512">
    <property type="entry name" value="HisKA"/>
    <property type="match status" value="1"/>
</dbReference>
<dbReference type="InterPro" id="IPR035965">
    <property type="entry name" value="PAS-like_dom_sf"/>
</dbReference>
<keyword evidence="5" id="KW-0597">Phosphoprotein</keyword>
<evidence type="ECO:0000259" key="14">
    <source>
        <dbReference type="PROSITE" id="PS50112"/>
    </source>
</evidence>
<keyword evidence="7" id="KW-0547">Nucleotide-binding</keyword>
<evidence type="ECO:0000256" key="3">
    <source>
        <dbReference type="ARBA" id="ARBA00012438"/>
    </source>
</evidence>
<keyword evidence="10" id="KW-0902">Two-component regulatory system</keyword>
<keyword evidence="12" id="KW-0812">Transmembrane</keyword>
<evidence type="ECO:0000256" key="4">
    <source>
        <dbReference type="ARBA" id="ARBA00022475"/>
    </source>
</evidence>
<evidence type="ECO:0000256" key="7">
    <source>
        <dbReference type="ARBA" id="ARBA00022741"/>
    </source>
</evidence>
<evidence type="ECO:0000256" key="9">
    <source>
        <dbReference type="ARBA" id="ARBA00022840"/>
    </source>
</evidence>
<dbReference type="PANTHER" id="PTHR42878">
    <property type="entry name" value="TWO-COMPONENT HISTIDINE KINASE"/>
    <property type="match status" value="1"/>
</dbReference>
<comment type="catalytic activity">
    <reaction evidence="1">
        <text>ATP + protein L-histidine = ADP + protein N-phospho-L-histidine.</text>
        <dbReference type="EC" id="2.7.13.3"/>
    </reaction>
</comment>
<proteinExistence type="predicted"/>
<protein>
    <recommendedName>
        <fullName evidence="3">histidine kinase</fullName>
        <ecNumber evidence="3">2.7.13.3</ecNumber>
    </recommendedName>
</protein>
<dbReference type="InterPro" id="IPR036890">
    <property type="entry name" value="HATPase_C_sf"/>
</dbReference>
<name>A0A1M6Y8M5_9FLAO</name>
<evidence type="ECO:0000259" key="13">
    <source>
        <dbReference type="PROSITE" id="PS50109"/>
    </source>
</evidence>
<dbReference type="PRINTS" id="PR00344">
    <property type="entry name" value="BCTRLSENSOR"/>
</dbReference>
<dbReference type="Pfam" id="PF00672">
    <property type="entry name" value="HAMP"/>
    <property type="match status" value="1"/>
</dbReference>
<dbReference type="GO" id="GO:0006355">
    <property type="term" value="P:regulation of DNA-templated transcription"/>
    <property type="evidence" value="ECO:0007669"/>
    <property type="project" value="InterPro"/>
</dbReference>
<dbReference type="OrthoDB" id="9813151at2"/>
<dbReference type="PROSITE" id="PS50109">
    <property type="entry name" value="HIS_KIN"/>
    <property type="match status" value="1"/>
</dbReference>
<dbReference type="Proteomes" id="UP000650994">
    <property type="component" value="Unassembled WGS sequence"/>
</dbReference>
<organism evidence="17 18">
    <name type="scientific">Chishuiella changwenlii</name>
    <dbReference type="NCBI Taxonomy" id="1434701"/>
    <lineage>
        <taxon>Bacteria</taxon>
        <taxon>Pseudomonadati</taxon>
        <taxon>Bacteroidota</taxon>
        <taxon>Flavobacteriia</taxon>
        <taxon>Flavobacteriales</taxon>
        <taxon>Weeksellaceae</taxon>
        <taxon>Chishuiella</taxon>
    </lineage>
</organism>
<feature type="domain" description="HAMP" evidence="15">
    <location>
        <begin position="166"/>
        <end position="218"/>
    </location>
</feature>
<dbReference type="InterPro" id="IPR003661">
    <property type="entry name" value="HisK_dim/P_dom"/>
</dbReference>
<dbReference type="EMBL" id="BMFL01000005">
    <property type="protein sequence ID" value="GGE93119.1"/>
    <property type="molecule type" value="Genomic_DNA"/>
</dbReference>
<dbReference type="AlphaFoldDB" id="A0A1M6Y8M5"/>
<reference evidence="17" key="3">
    <citation type="submission" date="2016-11" db="EMBL/GenBank/DDBJ databases">
        <authorList>
            <person name="Jaros S."/>
            <person name="Januszkiewicz K."/>
            <person name="Wedrychowicz H."/>
        </authorList>
    </citation>
    <scope>NUCLEOTIDE SEQUENCE [LARGE SCALE GENOMIC DNA]</scope>
    <source>
        <strain evidence="17">DSM 27989</strain>
    </source>
</reference>
<dbReference type="FunFam" id="3.30.565.10:FF:000023">
    <property type="entry name" value="PAS domain-containing sensor histidine kinase"/>
    <property type="match status" value="1"/>
</dbReference>
<dbReference type="PANTHER" id="PTHR42878:SF12">
    <property type="entry name" value="SENSOR HISTIDINE KINASE YCBM"/>
    <property type="match status" value="1"/>
</dbReference>
<dbReference type="PROSITE" id="PS50112">
    <property type="entry name" value="PAS"/>
    <property type="match status" value="1"/>
</dbReference>
<reference evidence="18" key="2">
    <citation type="submission" date="2016-11" db="EMBL/GenBank/DDBJ databases">
        <authorList>
            <person name="Varghese N."/>
            <person name="Submissions S."/>
        </authorList>
    </citation>
    <scope>NUCLEOTIDE SEQUENCE [LARGE SCALE GENOMIC DNA]</scope>
    <source>
        <strain evidence="18">DSM 27989</strain>
    </source>
</reference>
<dbReference type="Gene3D" id="6.10.340.10">
    <property type="match status" value="1"/>
</dbReference>
<keyword evidence="4" id="KW-1003">Cell membrane</keyword>
<dbReference type="GO" id="GO:0000155">
    <property type="term" value="F:phosphorelay sensor kinase activity"/>
    <property type="evidence" value="ECO:0007669"/>
    <property type="project" value="InterPro"/>
</dbReference>
<dbReference type="GO" id="GO:0000156">
    <property type="term" value="F:phosphorelay response regulator activity"/>
    <property type="evidence" value="ECO:0007669"/>
    <property type="project" value="TreeGrafter"/>
</dbReference>
<dbReference type="SUPFAM" id="SSF55785">
    <property type="entry name" value="PYP-like sensor domain (PAS domain)"/>
    <property type="match status" value="1"/>
</dbReference>
<keyword evidence="19" id="KW-1185">Reference proteome</keyword>
<dbReference type="InterPro" id="IPR003660">
    <property type="entry name" value="HAMP_dom"/>
</dbReference>
<reference evidence="16" key="1">
    <citation type="journal article" date="2014" name="Int. J. Syst. Evol. Microbiol.">
        <title>Complete genome of a new Firmicutes species belonging to the dominant human colonic microbiota ('Ruminococcus bicirculans') reveals two chromosomes and a selective capacity to utilize plant glucans.</title>
        <authorList>
            <consortium name="NISC Comparative Sequencing Program"/>
            <person name="Wegmann U."/>
            <person name="Louis P."/>
            <person name="Goesmann A."/>
            <person name="Henrissat B."/>
            <person name="Duncan S.H."/>
            <person name="Flint H.J."/>
        </authorList>
    </citation>
    <scope>NUCLEOTIDE SEQUENCE</scope>
    <source>
        <strain evidence="16">CGMCC 1.12707</strain>
    </source>
</reference>
<evidence type="ECO:0000259" key="15">
    <source>
        <dbReference type="PROSITE" id="PS50885"/>
    </source>
</evidence>
<dbReference type="STRING" id="1434701.SAMN05443634_106141"/>
<dbReference type="InterPro" id="IPR003594">
    <property type="entry name" value="HATPase_dom"/>
</dbReference>
<evidence type="ECO:0000256" key="12">
    <source>
        <dbReference type="SAM" id="Phobius"/>
    </source>
</evidence>
<reference evidence="16" key="5">
    <citation type="submission" date="2024-05" db="EMBL/GenBank/DDBJ databases">
        <authorList>
            <person name="Sun Q."/>
            <person name="Zhou Y."/>
        </authorList>
    </citation>
    <scope>NUCLEOTIDE SEQUENCE</scope>
    <source>
        <strain evidence="16">CGMCC 1.12707</strain>
    </source>
</reference>
<evidence type="ECO:0000313" key="18">
    <source>
        <dbReference type="Proteomes" id="UP000184120"/>
    </source>
</evidence>
<dbReference type="Pfam" id="PF02518">
    <property type="entry name" value="HATPase_c"/>
    <property type="match status" value="1"/>
</dbReference>
<dbReference type="SUPFAM" id="SSF158472">
    <property type="entry name" value="HAMP domain-like"/>
    <property type="match status" value="1"/>
</dbReference>
<evidence type="ECO:0000313" key="16">
    <source>
        <dbReference type="EMBL" id="GGE93119.1"/>
    </source>
</evidence>
<feature type="transmembrane region" description="Helical" evidence="12">
    <location>
        <begin position="142"/>
        <end position="164"/>
    </location>
</feature>
<dbReference type="Gene3D" id="3.30.450.20">
    <property type="entry name" value="PAS domain"/>
    <property type="match status" value="1"/>
</dbReference>
<dbReference type="NCBIfam" id="TIGR00229">
    <property type="entry name" value="sensory_box"/>
    <property type="match status" value="1"/>
</dbReference>
<dbReference type="GO" id="GO:0030295">
    <property type="term" value="F:protein kinase activator activity"/>
    <property type="evidence" value="ECO:0007669"/>
    <property type="project" value="TreeGrafter"/>
</dbReference>
<dbReference type="PROSITE" id="PS50885">
    <property type="entry name" value="HAMP"/>
    <property type="match status" value="1"/>
</dbReference>
<evidence type="ECO:0000256" key="11">
    <source>
        <dbReference type="ARBA" id="ARBA00023136"/>
    </source>
</evidence>
<sequence>MKIKAKLTFGVGLLFILIFALAAISGWYIHQLKRDTNNILVANYNTLQYSRNMLLAIEEMNTDSTAIIDFQKNLELQQKNVTEIGEIEATNQINKHFNSLKIEPKNAVLTSSIRKDITEIMRLNMEAINQKSMIADETAQKAILMISVTGTLCFYIAFILLVNLPSNIANPIKELTESIKEIASQNYKKRVHFTSHNEFGELAKSFNTMAEKIEEYSESKLDKIIKGKKRIETLIDNLHDPVIGIDENKKVLFANEEALTISGLKKENFIGKKIQDVAVNNDLIRDIIKNIFKKPNENLPSEQLKIYADGKESYFEKEIININIVPTGEEKSQFIGQVILLRNITPFKELDLAKTNFMGTVSHEFKTPIASIQMGLQLLENDRIGLLNEEQKELTKGIKDDTDRLLKITGELLNMTQVESGSIQVNLTSSELNPMINYAINANKSAAENKNIHLEVDSQNTSLNVFSDSEKTAWVINNLISNAIRYSHENSTIFIRAKKENNQLLFSVSDAGQGIQPQYLTKIFERYFRIPGTKKEGTGLGLSISKEFIEAQGGKIWVDSEYGVGSTFYFTLNIR</sequence>
<evidence type="ECO:0000313" key="17">
    <source>
        <dbReference type="EMBL" id="SHL14644.1"/>
    </source>
</evidence>
<dbReference type="Pfam" id="PF00989">
    <property type="entry name" value="PAS"/>
    <property type="match status" value="1"/>
</dbReference>
<feature type="domain" description="PAS" evidence="14">
    <location>
        <begin position="227"/>
        <end position="272"/>
    </location>
</feature>
<keyword evidence="6" id="KW-0808">Transferase</keyword>
<accession>A0A1M6Y8M5</accession>
<dbReference type="GO" id="GO:0005886">
    <property type="term" value="C:plasma membrane"/>
    <property type="evidence" value="ECO:0007669"/>
    <property type="project" value="UniProtKB-SubCell"/>
</dbReference>
<dbReference type="GO" id="GO:0007234">
    <property type="term" value="P:osmosensory signaling via phosphorelay pathway"/>
    <property type="evidence" value="ECO:0007669"/>
    <property type="project" value="TreeGrafter"/>
</dbReference>
<dbReference type="SMART" id="SM00387">
    <property type="entry name" value="HATPase_c"/>
    <property type="match status" value="1"/>
</dbReference>
<evidence type="ECO:0000256" key="6">
    <source>
        <dbReference type="ARBA" id="ARBA00022679"/>
    </source>
</evidence>
<dbReference type="SUPFAM" id="SSF47384">
    <property type="entry name" value="Homodimeric domain of signal transducing histidine kinase"/>
    <property type="match status" value="1"/>
</dbReference>
<dbReference type="Gene3D" id="3.30.565.10">
    <property type="entry name" value="Histidine kinase-like ATPase, C-terminal domain"/>
    <property type="match status" value="1"/>
</dbReference>
<comment type="subcellular location">
    <subcellularLocation>
        <location evidence="2">Cell membrane</location>
    </subcellularLocation>
</comment>
<feature type="domain" description="Histidine kinase" evidence="13">
    <location>
        <begin position="360"/>
        <end position="575"/>
    </location>
</feature>
<dbReference type="SMART" id="SM00091">
    <property type="entry name" value="PAS"/>
    <property type="match status" value="1"/>
</dbReference>
<dbReference type="InterPro" id="IPR004358">
    <property type="entry name" value="Sig_transdc_His_kin-like_C"/>
</dbReference>
<keyword evidence="8 17" id="KW-0418">Kinase</keyword>
<keyword evidence="9" id="KW-0067">ATP-binding</keyword>
<dbReference type="Proteomes" id="UP000184120">
    <property type="component" value="Unassembled WGS sequence"/>
</dbReference>
<evidence type="ECO:0000256" key="8">
    <source>
        <dbReference type="ARBA" id="ARBA00022777"/>
    </source>
</evidence>
<dbReference type="InterPro" id="IPR013767">
    <property type="entry name" value="PAS_fold"/>
</dbReference>
<dbReference type="CDD" id="cd06225">
    <property type="entry name" value="HAMP"/>
    <property type="match status" value="1"/>
</dbReference>
<dbReference type="SUPFAM" id="SSF55874">
    <property type="entry name" value="ATPase domain of HSP90 chaperone/DNA topoisomerase II/histidine kinase"/>
    <property type="match status" value="1"/>
</dbReference>
<dbReference type="SMART" id="SM00304">
    <property type="entry name" value="HAMP"/>
    <property type="match status" value="1"/>
</dbReference>
<evidence type="ECO:0000313" key="19">
    <source>
        <dbReference type="Proteomes" id="UP000650994"/>
    </source>
</evidence>